<keyword evidence="7" id="KW-0927">Auxin signaling pathway</keyword>
<keyword evidence="4 9" id="KW-0812">Transmembrane</keyword>
<gene>
    <name evidence="10" type="ORF">MKW94_006261</name>
</gene>
<dbReference type="AlphaFoldDB" id="A0AA41RRZ7"/>
<feature type="transmembrane region" description="Helical" evidence="9">
    <location>
        <begin position="220"/>
        <end position="240"/>
    </location>
</feature>
<feature type="transmembrane region" description="Helical" evidence="9">
    <location>
        <begin position="130"/>
        <end position="152"/>
    </location>
</feature>
<keyword evidence="3" id="KW-0813">Transport</keyword>
<keyword evidence="5 9" id="KW-1133">Transmembrane helix</keyword>
<dbReference type="GO" id="GO:0005783">
    <property type="term" value="C:endoplasmic reticulum"/>
    <property type="evidence" value="ECO:0007669"/>
    <property type="project" value="TreeGrafter"/>
</dbReference>
<dbReference type="GO" id="GO:0009926">
    <property type="term" value="P:auxin polar transport"/>
    <property type="evidence" value="ECO:0007669"/>
    <property type="project" value="TreeGrafter"/>
</dbReference>
<feature type="transmembrane region" description="Helical" evidence="9">
    <location>
        <begin position="252"/>
        <end position="275"/>
    </location>
</feature>
<feature type="transmembrane region" description="Helical" evidence="9">
    <location>
        <begin position="98"/>
        <end position="118"/>
    </location>
</feature>
<evidence type="ECO:0000256" key="5">
    <source>
        <dbReference type="ARBA" id="ARBA00022989"/>
    </source>
</evidence>
<dbReference type="GO" id="GO:0010329">
    <property type="term" value="F:auxin efflux transmembrane transporter activity"/>
    <property type="evidence" value="ECO:0007669"/>
    <property type="project" value="TreeGrafter"/>
</dbReference>
<feature type="transmembrane region" description="Helical" evidence="9">
    <location>
        <begin position="7"/>
        <end position="28"/>
    </location>
</feature>
<dbReference type="EMBL" id="JAJJMA010003470">
    <property type="protein sequence ID" value="MCL7021685.1"/>
    <property type="molecule type" value="Genomic_DNA"/>
</dbReference>
<evidence type="ECO:0000256" key="6">
    <source>
        <dbReference type="ARBA" id="ARBA00023136"/>
    </source>
</evidence>
<organism evidence="10 11">
    <name type="scientific">Papaver nudicaule</name>
    <name type="common">Iceland poppy</name>
    <dbReference type="NCBI Taxonomy" id="74823"/>
    <lineage>
        <taxon>Eukaryota</taxon>
        <taxon>Viridiplantae</taxon>
        <taxon>Streptophyta</taxon>
        <taxon>Embryophyta</taxon>
        <taxon>Tracheophyta</taxon>
        <taxon>Spermatophyta</taxon>
        <taxon>Magnoliopsida</taxon>
        <taxon>Ranunculales</taxon>
        <taxon>Papaveraceae</taxon>
        <taxon>Papaveroideae</taxon>
        <taxon>Papaver</taxon>
    </lineage>
</organism>
<feature type="compositionally biased region" description="Basic and acidic residues" evidence="8">
    <location>
        <begin position="175"/>
        <end position="185"/>
    </location>
</feature>
<proteinExistence type="inferred from homology"/>
<comment type="similarity">
    <text evidence="2">Belongs to the auxin efflux carrier (TC 2.A.69.1) family.</text>
</comment>
<dbReference type="PANTHER" id="PTHR31752:SF40">
    <property type="entry name" value="AUXIN EFFLUX CARRIER COMPONENT 8"/>
    <property type="match status" value="1"/>
</dbReference>
<evidence type="ECO:0008006" key="12">
    <source>
        <dbReference type="Google" id="ProtNLM"/>
    </source>
</evidence>
<evidence type="ECO:0000256" key="9">
    <source>
        <dbReference type="SAM" id="Phobius"/>
    </source>
</evidence>
<dbReference type="InterPro" id="IPR004776">
    <property type="entry name" value="Mem_transp_PIN-like"/>
</dbReference>
<feature type="transmembrane region" description="Helical" evidence="9">
    <location>
        <begin position="313"/>
        <end position="332"/>
    </location>
</feature>
<dbReference type="InterPro" id="IPR051107">
    <property type="entry name" value="Auxin_Efflux_Carrier"/>
</dbReference>
<sequence length="335" mass="36443">MISWTDVYHVLSATVPLYVAMILAYISVKRLKLFTPDQCSGINKFVAKIAIPLLSFKVISRTDPYHMSLKLIIADSIQKLSTLIVLAIISKLSSKGNLGWIITGFPLATLPNTLIVGIPLLKGMYGEEAAILLSQIVGLQSIIWYNLLLFLYEFRAAEEVSTNSPLKTTEELEDPHEVQPKEGHSKPKATSITKTRTILLTVGKKLLWNIKLPEIIEKSISILSDGGLGMAMFSLGLFMASQTSIIACGTRLAALAMGTRFLIGPALMAIPSLAIGSRGKLLKIAILQAALPQGIVPFVFAKEYSLHPNILSTAVILGLLVALPIALAYYFLLEL</sequence>
<comment type="subcellular location">
    <subcellularLocation>
        <location evidence="1">Membrane</location>
        <topology evidence="1">Multi-pass membrane protein</topology>
    </subcellularLocation>
</comment>
<keyword evidence="6 9" id="KW-0472">Membrane</keyword>
<evidence type="ECO:0000256" key="1">
    <source>
        <dbReference type="ARBA" id="ARBA00004141"/>
    </source>
</evidence>
<evidence type="ECO:0000313" key="11">
    <source>
        <dbReference type="Proteomes" id="UP001177140"/>
    </source>
</evidence>
<keyword evidence="11" id="KW-1185">Reference proteome</keyword>
<dbReference type="Proteomes" id="UP001177140">
    <property type="component" value="Unassembled WGS sequence"/>
</dbReference>
<protein>
    <recommendedName>
        <fullName evidence="12">Auxin efflux carrier component</fullName>
    </recommendedName>
</protein>
<evidence type="ECO:0000256" key="7">
    <source>
        <dbReference type="ARBA" id="ARBA00023294"/>
    </source>
</evidence>
<comment type="caution">
    <text evidence="10">The sequence shown here is derived from an EMBL/GenBank/DDBJ whole genome shotgun (WGS) entry which is preliminary data.</text>
</comment>
<evidence type="ECO:0000256" key="2">
    <source>
        <dbReference type="ARBA" id="ARBA00009177"/>
    </source>
</evidence>
<evidence type="ECO:0000256" key="8">
    <source>
        <dbReference type="SAM" id="MobiDB-lite"/>
    </source>
</evidence>
<evidence type="ECO:0000313" key="10">
    <source>
        <dbReference type="EMBL" id="MCL7021685.1"/>
    </source>
</evidence>
<reference evidence="10" key="1">
    <citation type="submission" date="2022-03" db="EMBL/GenBank/DDBJ databases">
        <title>A functionally conserved STORR gene fusion in Papaver species that diverged 16.8 million years ago.</title>
        <authorList>
            <person name="Catania T."/>
        </authorList>
    </citation>
    <scope>NUCLEOTIDE SEQUENCE</scope>
    <source>
        <strain evidence="10">S-191538</strain>
    </source>
</reference>
<dbReference type="PANTHER" id="PTHR31752">
    <property type="entry name" value="AUXIN EFFLUX CARRIER COMPONENT 1B-RELATED"/>
    <property type="match status" value="1"/>
</dbReference>
<evidence type="ECO:0000256" key="4">
    <source>
        <dbReference type="ARBA" id="ARBA00022692"/>
    </source>
</evidence>
<dbReference type="GO" id="GO:0005886">
    <property type="term" value="C:plasma membrane"/>
    <property type="evidence" value="ECO:0007669"/>
    <property type="project" value="TreeGrafter"/>
</dbReference>
<dbReference type="Pfam" id="PF03547">
    <property type="entry name" value="Mem_trans"/>
    <property type="match status" value="1"/>
</dbReference>
<evidence type="ECO:0000256" key="3">
    <source>
        <dbReference type="ARBA" id="ARBA00022448"/>
    </source>
</evidence>
<name>A0AA41RRZ7_PAPNU</name>
<feature type="transmembrane region" description="Helical" evidence="9">
    <location>
        <begin position="281"/>
        <end position="301"/>
    </location>
</feature>
<accession>A0AA41RRZ7</accession>
<feature type="region of interest" description="Disordered" evidence="8">
    <location>
        <begin position="165"/>
        <end position="189"/>
    </location>
</feature>
<dbReference type="GO" id="GO:0009734">
    <property type="term" value="P:auxin-activated signaling pathway"/>
    <property type="evidence" value="ECO:0007669"/>
    <property type="project" value="UniProtKB-KW"/>
</dbReference>